<accession>A0A1I5RIE4</accession>
<dbReference type="AlphaFoldDB" id="A0A1I5RIE4"/>
<keyword evidence="2" id="KW-1185">Reference proteome</keyword>
<protein>
    <recommendedName>
        <fullName evidence="3">DUF4397 domain-containing protein</fullName>
    </recommendedName>
</protein>
<evidence type="ECO:0008006" key="3">
    <source>
        <dbReference type="Google" id="ProtNLM"/>
    </source>
</evidence>
<dbReference type="EMBL" id="FOXH01000004">
    <property type="protein sequence ID" value="SFP58334.1"/>
    <property type="molecule type" value="Genomic_DNA"/>
</dbReference>
<dbReference type="Proteomes" id="UP000199306">
    <property type="component" value="Unassembled WGS sequence"/>
</dbReference>
<dbReference type="STRING" id="1079859.SAMN04515674_10494"/>
<evidence type="ECO:0000313" key="2">
    <source>
        <dbReference type="Proteomes" id="UP000199306"/>
    </source>
</evidence>
<name>A0A1I5RIE4_9BACT</name>
<dbReference type="RefSeq" id="WP_092015285.1">
    <property type="nucleotide sequence ID" value="NZ_FOXH01000004.1"/>
</dbReference>
<gene>
    <name evidence="1" type="ORF">SAMN04515674_10494</name>
</gene>
<proteinExistence type="predicted"/>
<reference evidence="1 2" key="1">
    <citation type="submission" date="2016-10" db="EMBL/GenBank/DDBJ databases">
        <authorList>
            <person name="de Groot N.N."/>
        </authorList>
    </citation>
    <scope>NUCLEOTIDE SEQUENCE [LARGE SCALE GENOMIC DNA]</scope>
    <source>
        <strain evidence="2">E92,LMG 26720,CCM 7988</strain>
    </source>
</reference>
<evidence type="ECO:0000313" key="1">
    <source>
        <dbReference type="EMBL" id="SFP58334.1"/>
    </source>
</evidence>
<organism evidence="1 2">
    <name type="scientific">Pseudarcicella hirudinis</name>
    <dbReference type="NCBI Taxonomy" id="1079859"/>
    <lineage>
        <taxon>Bacteria</taxon>
        <taxon>Pseudomonadati</taxon>
        <taxon>Bacteroidota</taxon>
        <taxon>Cytophagia</taxon>
        <taxon>Cytophagales</taxon>
        <taxon>Flectobacillaceae</taxon>
        <taxon>Pseudarcicella</taxon>
    </lineage>
</organism>
<sequence>MKIFKILSQSFLRKELLGKRGLKFLILTGLTSVSLSACNKADYLDIDAGARPALSAKVKFVNARVSPGAVQFWDFTRQVTSTAIIRNGSTPGYLDTQYGKVQYNVTEGTGTTYKASYLFGGSSIFVQETDKASFAGPNGPIASYYHTLFVVPKLKSSKLNPGNTDSLVFVYDDLSVPATGKAKIRFANFSPDAPKLNFTYEGGTPVFTGVGYGSFGDQTIITYDANGKAPANIPGLSWKTLGPFKEIPAGTGLNFELRNAQTNALITLPNNSLSNINLEAGKIYTIFISGAQSGNALFSATVIKHTKEDQSSQ</sequence>
<dbReference type="OrthoDB" id="9792011at2"/>